<evidence type="ECO:0000256" key="2">
    <source>
        <dbReference type="ARBA" id="ARBA00022801"/>
    </source>
</evidence>
<dbReference type="Proteomes" id="UP000265520">
    <property type="component" value="Unassembled WGS sequence"/>
</dbReference>
<comment type="caution">
    <text evidence="4">The sequence shown here is derived from an EMBL/GenBank/DDBJ whole genome shotgun (WGS) entry which is preliminary data.</text>
</comment>
<dbReference type="GO" id="GO:0046872">
    <property type="term" value="F:metal ion binding"/>
    <property type="evidence" value="ECO:0007669"/>
    <property type="project" value="UniProtKB-KW"/>
</dbReference>
<evidence type="ECO:0000256" key="3">
    <source>
        <dbReference type="PROSITE-ProRule" id="PRU00742"/>
    </source>
</evidence>
<feature type="non-terminal residue" evidence="4">
    <location>
        <position position="1"/>
    </location>
</feature>
<dbReference type="SUPFAM" id="SSF52768">
    <property type="entry name" value="Arginase/deacetylase"/>
    <property type="match status" value="1"/>
</dbReference>
<dbReference type="Gene3D" id="3.40.800.10">
    <property type="entry name" value="Ureohydrolase domain"/>
    <property type="match status" value="1"/>
</dbReference>
<proteinExistence type="inferred from homology"/>
<evidence type="ECO:0000313" key="4">
    <source>
        <dbReference type="EMBL" id="MCH84118.1"/>
    </source>
</evidence>
<dbReference type="PANTHER" id="PTHR11358">
    <property type="entry name" value="ARGINASE/AGMATINASE"/>
    <property type="match status" value="1"/>
</dbReference>
<dbReference type="EMBL" id="LXQA010006290">
    <property type="protein sequence ID" value="MCH84118.1"/>
    <property type="molecule type" value="Genomic_DNA"/>
</dbReference>
<name>A0A392MBE4_9FABA</name>
<comment type="similarity">
    <text evidence="3">Belongs to the arginase family.</text>
</comment>
<dbReference type="PROSITE" id="PS51409">
    <property type="entry name" value="ARGINASE_2"/>
    <property type="match status" value="1"/>
</dbReference>
<accession>A0A392MBE4</accession>
<dbReference type="Pfam" id="PF00491">
    <property type="entry name" value="Arginase"/>
    <property type="match status" value="1"/>
</dbReference>
<dbReference type="GO" id="GO:0008783">
    <property type="term" value="F:agmatinase activity"/>
    <property type="evidence" value="ECO:0007669"/>
    <property type="project" value="TreeGrafter"/>
</dbReference>
<organism evidence="4 5">
    <name type="scientific">Trifolium medium</name>
    <dbReference type="NCBI Taxonomy" id="97028"/>
    <lineage>
        <taxon>Eukaryota</taxon>
        <taxon>Viridiplantae</taxon>
        <taxon>Streptophyta</taxon>
        <taxon>Embryophyta</taxon>
        <taxon>Tracheophyta</taxon>
        <taxon>Spermatophyta</taxon>
        <taxon>Magnoliopsida</taxon>
        <taxon>eudicotyledons</taxon>
        <taxon>Gunneridae</taxon>
        <taxon>Pentapetalae</taxon>
        <taxon>rosids</taxon>
        <taxon>fabids</taxon>
        <taxon>Fabales</taxon>
        <taxon>Fabaceae</taxon>
        <taxon>Papilionoideae</taxon>
        <taxon>50 kb inversion clade</taxon>
        <taxon>NPAAA clade</taxon>
        <taxon>Hologalegina</taxon>
        <taxon>IRL clade</taxon>
        <taxon>Trifolieae</taxon>
        <taxon>Trifolium</taxon>
    </lineage>
</organism>
<keyword evidence="2" id="KW-0378">Hydrolase</keyword>
<keyword evidence="5" id="KW-1185">Reference proteome</keyword>
<dbReference type="InterPro" id="IPR023696">
    <property type="entry name" value="Ureohydrolase_dom_sf"/>
</dbReference>
<sequence>NTGRNDSLLPFRNGLPSAIDNTEMSTIARRGIHFMQRLNSANVSSALLEKGQNRVIDASLTLIRERAKLKASHYLGELVRALGGAVATSSLLGVPLGHNSSFLQGPAFAPPRIREAIWCGSTNSTTEEGKDLQDARVLTDVGDVPIQEIRDCGVDDHRLMNVISESVKLVMEEDPLRPLVLGGDHSISFPVIRAVSEKLGGPVDVLHLDAHPDNYDAFEGNIYSHASSFARVMEGDYVRRLLQVTFYS</sequence>
<evidence type="ECO:0000313" key="5">
    <source>
        <dbReference type="Proteomes" id="UP000265520"/>
    </source>
</evidence>
<keyword evidence="1" id="KW-0479">Metal-binding</keyword>
<protein>
    <submittedName>
        <fullName evidence="4">Arginase-like</fullName>
    </submittedName>
</protein>
<gene>
    <name evidence="4" type="ORF">A2U01_0004949</name>
</gene>
<dbReference type="InterPro" id="IPR006035">
    <property type="entry name" value="Ureohydrolase"/>
</dbReference>
<reference evidence="4 5" key="1">
    <citation type="journal article" date="2018" name="Front. Plant Sci.">
        <title>Red Clover (Trifolium pratense) and Zigzag Clover (T. medium) - A Picture of Genomic Similarities and Differences.</title>
        <authorList>
            <person name="Dluhosova J."/>
            <person name="Istvanek J."/>
            <person name="Nedelnik J."/>
            <person name="Repkova J."/>
        </authorList>
    </citation>
    <scope>NUCLEOTIDE SEQUENCE [LARGE SCALE GENOMIC DNA]</scope>
    <source>
        <strain evidence="5">cv. 10/8</strain>
        <tissue evidence="4">Leaf</tissue>
    </source>
</reference>
<dbReference type="GO" id="GO:0033389">
    <property type="term" value="P:putrescine biosynthetic process from arginine, via agmatine"/>
    <property type="evidence" value="ECO:0007669"/>
    <property type="project" value="TreeGrafter"/>
</dbReference>
<dbReference type="PANTHER" id="PTHR11358:SF26">
    <property type="entry name" value="GUANIDINO ACID HYDROLASE, MITOCHONDRIAL"/>
    <property type="match status" value="1"/>
</dbReference>
<evidence type="ECO:0000256" key="1">
    <source>
        <dbReference type="ARBA" id="ARBA00022723"/>
    </source>
</evidence>
<dbReference type="AlphaFoldDB" id="A0A392MBE4"/>